<protein>
    <submittedName>
        <fullName evidence="1">Uncharacterized protein</fullName>
    </submittedName>
</protein>
<reference evidence="1" key="1">
    <citation type="submission" date="2019-04" db="EMBL/GenBank/DDBJ databases">
        <title>Sequencing of skin fungus with MAO and IRED activity.</title>
        <authorList>
            <person name="Marsaioli A.J."/>
            <person name="Bonatto J.M.C."/>
            <person name="Reis Junior O."/>
        </authorList>
    </citation>
    <scope>NUCLEOTIDE SEQUENCE</scope>
    <source>
        <strain evidence="1">30M1</strain>
    </source>
</reference>
<dbReference type="Proteomes" id="UP000801428">
    <property type="component" value="Unassembled WGS sequence"/>
</dbReference>
<sequence length="78" mass="8503">MAMPDPLAGKHNLLAVHDIITARNQKESPLLRLPAELRNLIWNYAFAPESSPGHAGMLKARVLVPGDHVRQILGTTTA</sequence>
<evidence type="ECO:0000313" key="1">
    <source>
        <dbReference type="EMBL" id="KAF2999700.1"/>
    </source>
</evidence>
<keyword evidence="2" id="KW-1185">Reference proteome</keyword>
<dbReference type="AlphaFoldDB" id="A0A9P4TBL6"/>
<proteinExistence type="predicted"/>
<dbReference type="OrthoDB" id="3645052at2759"/>
<gene>
    <name evidence="1" type="ORF">E8E13_002862</name>
</gene>
<name>A0A9P4TBL6_CURKU</name>
<comment type="caution">
    <text evidence="1">The sequence shown here is derived from an EMBL/GenBank/DDBJ whole genome shotgun (WGS) entry which is preliminary data.</text>
</comment>
<evidence type="ECO:0000313" key="2">
    <source>
        <dbReference type="Proteomes" id="UP000801428"/>
    </source>
</evidence>
<organism evidence="1 2">
    <name type="scientific">Curvularia kusanoi</name>
    <name type="common">Cochliobolus kusanoi</name>
    <dbReference type="NCBI Taxonomy" id="90978"/>
    <lineage>
        <taxon>Eukaryota</taxon>
        <taxon>Fungi</taxon>
        <taxon>Dikarya</taxon>
        <taxon>Ascomycota</taxon>
        <taxon>Pezizomycotina</taxon>
        <taxon>Dothideomycetes</taxon>
        <taxon>Pleosporomycetidae</taxon>
        <taxon>Pleosporales</taxon>
        <taxon>Pleosporineae</taxon>
        <taxon>Pleosporaceae</taxon>
        <taxon>Curvularia</taxon>
    </lineage>
</organism>
<accession>A0A9P4TBL6</accession>
<dbReference type="EMBL" id="SWKU01000016">
    <property type="protein sequence ID" value="KAF2999700.1"/>
    <property type="molecule type" value="Genomic_DNA"/>
</dbReference>